<proteinExistence type="predicted"/>
<feature type="compositionally biased region" description="Basic and acidic residues" evidence="1">
    <location>
        <begin position="108"/>
        <end position="119"/>
    </location>
</feature>
<reference evidence="2 3" key="1">
    <citation type="journal article" date="2021" name="Elife">
        <title>Chloroplast acquisition without the gene transfer in kleptoplastic sea slugs, Plakobranchus ocellatus.</title>
        <authorList>
            <person name="Maeda T."/>
            <person name="Takahashi S."/>
            <person name="Yoshida T."/>
            <person name="Shimamura S."/>
            <person name="Takaki Y."/>
            <person name="Nagai Y."/>
            <person name="Toyoda A."/>
            <person name="Suzuki Y."/>
            <person name="Arimoto A."/>
            <person name="Ishii H."/>
            <person name="Satoh N."/>
            <person name="Nishiyama T."/>
            <person name="Hasebe M."/>
            <person name="Maruyama T."/>
            <person name="Minagawa J."/>
            <person name="Obokata J."/>
            <person name="Shigenobu S."/>
        </authorList>
    </citation>
    <scope>NUCLEOTIDE SEQUENCE [LARGE SCALE GENOMIC DNA]</scope>
</reference>
<evidence type="ECO:0000313" key="2">
    <source>
        <dbReference type="EMBL" id="GFO50259.1"/>
    </source>
</evidence>
<protein>
    <submittedName>
        <fullName evidence="2">HECT domain containing 2</fullName>
    </submittedName>
</protein>
<dbReference type="EMBL" id="BLXT01008590">
    <property type="protein sequence ID" value="GFO50259.1"/>
    <property type="molecule type" value="Genomic_DNA"/>
</dbReference>
<dbReference type="Proteomes" id="UP000735302">
    <property type="component" value="Unassembled WGS sequence"/>
</dbReference>
<accession>A0AAV4E187</accession>
<feature type="region of interest" description="Disordered" evidence="1">
    <location>
        <begin position="53"/>
        <end position="144"/>
    </location>
</feature>
<organism evidence="2 3">
    <name type="scientific">Plakobranchus ocellatus</name>
    <dbReference type="NCBI Taxonomy" id="259542"/>
    <lineage>
        <taxon>Eukaryota</taxon>
        <taxon>Metazoa</taxon>
        <taxon>Spiralia</taxon>
        <taxon>Lophotrochozoa</taxon>
        <taxon>Mollusca</taxon>
        <taxon>Gastropoda</taxon>
        <taxon>Heterobranchia</taxon>
        <taxon>Euthyneura</taxon>
        <taxon>Panpulmonata</taxon>
        <taxon>Sacoglossa</taxon>
        <taxon>Placobranchoidea</taxon>
        <taxon>Plakobranchidae</taxon>
        <taxon>Plakobranchus</taxon>
    </lineage>
</organism>
<dbReference type="AlphaFoldDB" id="A0AAV4E187"/>
<gene>
    <name evidence="2" type="ORF">PoB_007676400</name>
</gene>
<comment type="caution">
    <text evidence="2">The sequence shown here is derived from an EMBL/GenBank/DDBJ whole genome shotgun (WGS) entry which is preliminary data.</text>
</comment>
<evidence type="ECO:0000313" key="3">
    <source>
        <dbReference type="Proteomes" id="UP000735302"/>
    </source>
</evidence>
<feature type="compositionally biased region" description="Polar residues" evidence="1">
    <location>
        <begin position="121"/>
        <end position="133"/>
    </location>
</feature>
<feature type="region of interest" description="Disordered" evidence="1">
    <location>
        <begin position="190"/>
        <end position="221"/>
    </location>
</feature>
<evidence type="ECO:0000256" key="1">
    <source>
        <dbReference type="SAM" id="MobiDB-lite"/>
    </source>
</evidence>
<feature type="compositionally biased region" description="Low complexity" evidence="1">
    <location>
        <begin position="64"/>
        <end position="74"/>
    </location>
</feature>
<name>A0AAV4E187_9GAST</name>
<sequence>MASPNGSHQNEGLVTCPTCDYTVTQAPGKKRTICPNCGNFYSKEAAEIATTYRRNRPRQHQNDSQSSSTTTVTSNRGEGNRQHVLSNFFQTLRPGGRKASSGDISSDTSDKDTLPRIEPRSQLTTPNQNSVPSYLTPVRGDGTSHSPCGGNCIHHKRSTNCLRSSHGHMDNADGLHHPSSNSLHGKDIYSGRHSPRIISPRLTPSNTTPRGGDGNSCKPQRTADQLKSDFLLAKETGNWRPLLEFYSITFGSFSDVNTAFKRDPSKEYKSTEDPGLKFDFINLVYDILIKTPQGLQKEVLKAVINSLLKDKSPQQGDLRLLGPPSGQGVDGRVRTCDRRVPADLASHCATNAPHCKMLI</sequence>
<keyword evidence="3" id="KW-1185">Reference proteome</keyword>